<evidence type="ECO:0000256" key="7">
    <source>
        <dbReference type="ARBA" id="ARBA00022801"/>
    </source>
</evidence>
<dbReference type="InterPro" id="IPR002508">
    <property type="entry name" value="MurNAc-LAA_cat"/>
</dbReference>
<dbReference type="AlphaFoldDB" id="A0A370GEI1"/>
<dbReference type="GO" id="GO:0071555">
    <property type="term" value="P:cell wall organization"/>
    <property type="evidence" value="ECO:0007669"/>
    <property type="project" value="UniProtKB-KW"/>
</dbReference>
<dbReference type="EMBL" id="QQAX01000019">
    <property type="protein sequence ID" value="RDI41509.1"/>
    <property type="molecule type" value="Genomic_DNA"/>
</dbReference>
<feature type="domain" description="MurNAc-LAA" evidence="11">
    <location>
        <begin position="277"/>
        <end position="434"/>
    </location>
</feature>
<organism evidence="12 13">
    <name type="scientific">Aquicella lusitana</name>
    <dbReference type="NCBI Taxonomy" id="254246"/>
    <lineage>
        <taxon>Bacteria</taxon>
        <taxon>Pseudomonadati</taxon>
        <taxon>Pseudomonadota</taxon>
        <taxon>Gammaproteobacteria</taxon>
        <taxon>Legionellales</taxon>
        <taxon>Coxiellaceae</taxon>
        <taxon>Aquicella</taxon>
    </lineage>
</organism>
<proteinExistence type="inferred from homology"/>
<comment type="subcellular location">
    <subcellularLocation>
        <location evidence="2">Periplasm</location>
    </subcellularLocation>
</comment>
<feature type="signal peptide" evidence="10">
    <location>
        <begin position="1"/>
        <end position="19"/>
    </location>
</feature>
<dbReference type="CDD" id="cd02696">
    <property type="entry name" value="MurNAc-LAA"/>
    <property type="match status" value="1"/>
</dbReference>
<feature type="chain" id="PRO_5016587650" description="N-acetylmuramoyl-L-alanine amidase AmiC" evidence="10">
    <location>
        <begin position="20"/>
        <end position="477"/>
    </location>
</feature>
<comment type="catalytic activity">
    <reaction evidence="1">
        <text>Hydrolyzes the link between N-acetylmuramoyl residues and L-amino acid residues in certain cell-wall glycopeptides.</text>
        <dbReference type="EC" id="3.5.1.28"/>
    </reaction>
</comment>
<evidence type="ECO:0000259" key="11">
    <source>
        <dbReference type="SMART" id="SM00646"/>
    </source>
</evidence>
<reference evidence="12 13" key="1">
    <citation type="submission" date="2018-07" db="EMBL/GenBank/DDBJ databases">
        <title>Genomic Encyclopedia of Type Strains, Phase IV (KMG-IV): sequencing the most valuable type-strain genomes for metagenomic binning, comparative biology and taxonomic classification.</title>
        <authorList>
            <person name="Goeker M."/>
        </authorList>
    </citation>
    <scope>NUCLEOTIDE SEQUENCE [LARGE SCALE GENOMIC DNA]</scope>
    <source>
        <strain evidence="12 13">DSM 16500</strain>
    </source>
</reference>
<dbReference type="Gene3D" id="3.40.630.40">
    <property type="entry name" value="Zn-dependent exopeptidases"/>
    <property type="match status" value="1"/>
</dbReference>
<comment type="similarity">
    <text evidence="3">Belongs to the N-acetylmuramoyl-L-alanine amidase 3 family.</text>
</comment>
<keyword evidence="8" id="KW-0961">Cell wall biogenesis/degradation</keyword>
<protein>
    <recommendedName>
        <fullName evidence="9">N-acetylmuramoyl-L-alanine amidase AmiC</fullName>
        <ecNumber evidence="4">3.5.1.28</ecNumber>
    </recommendedName>
</protein>
<dbReference type="SMART" id="SM00646">
    <property type="entry name" value="Ami_3"/>
    <property type="match status" value="1"/>
</dbReference>
<evidence type="ECO:0000256" key="9">
    <source>
        <dbReference type="ARBA" id="ARBA00074581"/>
    </source>
</evidence>
<evidence type="ECO:0000256" key="1">
    <source>
        <dbReference type="ARBA" id="ARBA00001561"/>
    </source>
</evidence>
<sequence>MRQWALLLLLVLFPIPAMAKEPVYLTGMRIQPSSDATRLVFVLTTKTAGRVRYMPHPDRLIVEFTNTTKRFIIRNAKLGDSNITSINAETANGTLRFIFHVKGKVKWTTQYLPNEKGSGVVLQLDVISVKPASRIKPLPLSRQESRRQNLPEQKFEPVPVTTASPLLFKHDDVMARFGNLIKQIETKKETSKQIAQVVVQPKKPESVVIKKARLFTLVIDPGHGGKDPGARGPNGIQEKDVVLAIAKQLAKELNSVPGMRTVLTRQGDYYVSLRDRLRIARKYDADLFVAIHADAYFDNSAAGASVYALSQRGATSEAARWLAKRENYSELGDVELNELKDRSLMLRKVLIDLSQTTTIQHSIRLGNKVLDALDEVSSLHYKKVEQAPFVVLKSPDIPSILVETGFITNPREARRLSSSDYQLKVARALRRGIDQYVKAYGAVRVSENSQSLSSPGFHFIVRHQLLALTPDDNTAYS</sequence>
<dbReference type="InterPro" id="IPR050695">
    <property type="entry name" value="N-acetylmuramoyl_amidase_3"/>
</dbReference>
<gene>
    <name evidence="12" type="ORF">C8D86_11927</name>
</gene>
<evidence type="ECO:0000256" key="2">
    <source>
        <dbReference type="ARBA" id="ARBA00004418"/>
    </source>
</evidence>
<evidence type="ECO:0000256" key="5">
    <source>
        <dbReference type="ARBA" id="ARBA00022729"/>
    </source>
</evidence>
<dbReference type="Gene3D" id="2.60.40.3500">
    <property type="match status" value="1"/>
</dbReference>
<keyword evidence="6" id="KW-0574">Periplasm</keyword>
<dbReference type="GO" id="GO:0008745">
    <property type="term" value="F:N-acetylmuramoyl-L-alanine amidase activity"/>
    <property type="evidence" value="ECO:0007669"/>
    <property type="project" value="UniProtKB-EC"/>
</dbReference>
<dbReference type="InterPro" id="IPR021731">
    <property type="entry name" value="AMIN_dom"/>
</dbReference>
<dbReference type="Pfam" id="PF01520">
    <property type="entry name" value="Amidase_3"/>
    <property type="match status" value="1"/>
</dbReference>
<dbReference type="SUPFAM" id="SSF53187">
    <property type="entry name" value="Zn-dependent exopeptidases"/>
    <property type="match status" value="1"/>
</dbReference>
<dbReference type="RefSeq" id="WP_170131849.1">
    <property type="nucleotide sequence ID" value="NZ_QQAX01000019.1"/>
</dbReference>
<evidence type="ECO:0000256" key="4">
    <source>
        <dbReference type="ARBA" id="ARBA00011901"/>
    </source>
</evidence>
<evidence type="ECO:0000256" key="6">
    <source>
        <dbReference type="ARBA" id="ARBA00022764"/>
    </source>
</evidence>
<dbReference type="Proteomes" id="UP000254720">
    <property type="component" value="Unassembled WGS sequence"/>
</dbReference>
<evidence type="ECO:0000256" key="8">
    <source>
        <dbReference type="ARBA" id="ARBA00023316"/>
    </source>
</evidence>
<keyword evidence="5 10" id="KW-0732">Signal</keyword>
<dbReference type="PANTHER" id="PTHR30404">
    <property type="entry name" value="N-ACETYLMURAMOYL-L-ALANINE AMIDASE"/>
    <property type="match status" value="1"/>
</dbReference>
<dbReference type="Pfam" id="PF11741">
    <property type="entry name" value="AMIN"/>
    <property type="match status" value="1"/>
</dbReference>
<evidence type="ECO:0000313" key="12">
    <source>
        <dbReference type="EMBL" id="RDI41509.1"/>
    </source>
</evidence>
<evidence type="ECO:0000256" key="10">
    <source>
        <dbReference type="SAM" id="SignalP"/>
    </source>
</evidence>
<dbReference type="PANTHER" id="PTHR30404:SF0">
    <property type="entry name" value="N-ACETYLMURAMOYL-L-ALANINE AMIDASE AMIC"/>
    <property type="match status" value="1"/>
</dbReference>
<dbReference type="GO" id="GO:0030288">
    <property type="term" value="C:outer membrane-bounded periplasmic space"/>
    <property type="evidence" value="ECO:0007669"/>
    <property type="project" value="TreeGrafter"/>
</dbReference>
<dbReference type="GO" id="GO:0009253">
    <property type="term" value="P:peptidoglycan catabolic process"/>
    <property type="evidence" value="ECO:0007669"/>
    <property type="project" value="InterPro"/>
</dbReference>
<keyword evidence="7" id="KW-0378">Hydrolase</keyword>
<dbReference type="EC" id="3.5.1.28" evidence="4"/>
<evidence type="ECO:0000256" key="3">
    <source>
        <dbReference type="ARBA" id="ARBA00010860"/>
    </source>
</evidence>
<accession>A0A370GEI1</accession>
<name>A0A370GEI1_9COXI</name>
<evidence type="ECO:0000313" key="13">
    <source>
        <dbReference type="Proteomes" id="UP000254720"/>
    </source>
</evidence>
<keyword evidence="13" id="KW-1185">Reference proteome</keyword>
<comment type="caution">
    <text evidence="12">The sequence shown here is derived from an EMBL/GenBank/DDBJ whole genome shotgun (WGS) entry which is preliminary data.</text>
</comment>
<dbReference type="FunFam" id="3.40.630.40:FF:000001">
    <property type="entry name" value="N-acetylmuramoyl-L-alanine amidase"/>
    <property type="match status" value="1"/>
</dbReference>